<organism evidence="5">
    <name type="scientific">Titanophycus setchellii</name>
    <dbReference type="NCBI Taxonomy" id="940129"/>
    <lineage>
        <taxon>Eukaryota</taxon>
        <taxon>Rhodophyta</taxon>
        <taxon>Florideophyceae</taxon>
        <taxon>Nemaliophycidae</taxon>
        <taxon>Nemaliales</taxon>
        <taxon>Liagoraceae</taxon>
        <taxon>Titanophycus</taxon>
    </lineage>
</organism>
<keyword evidence="5" id="KW-0150">Chloroplast</keyword>
<proteinExistence type="inferred from homology"/>
<dbReference type="AlphaFoldDB" id="A0A1G4NXY9"/>
<reference evidence="5" key="2">
    <citation type="submission" date="2016-10" db="EMBL/GenBank/DDBJ databases">
        <authorList>
            <person name="de Groot N.N."/>
        </authorList>
    </citation>
    <scope>NUCLEOTIDE SEQUENCE</scope>
    <source>
        <strain evidence="5">J.0604</strain>
    </source>
</reference>
<dbReference type="Pfam" id="PF04481">
    <property type="entry name" value="DUF561"/>
    <property type="match status" value="1"/>
</dbReference>
<geneLocation type="chloroplast" evidence="5"/>
<evidence type="ECO:0000256" key="4">
    <source>
        <dbReference type="ARBA" id="ARBA00022640"/>
    </source>
</evidence>
<comment type="subcellular location">
    <subcellularLocation>
        <location evidence="1">Plastid</location>
    </subcellularLocation>
</comment>
<dbReference type="EMBL" id="LT622874">
    <property type="protein sequence ID" value="SCW23550.1"/>
    <property type="molecule type" value="Genomic_DNA"/>
</dbReference>
<dbReference type="Gene3D" id="3.20.20.70">
    <property type="entry name" value="Aldolase class I"/>
    <property type="match status" value="1"/>
</dbReference>
<evidence type="ECO:0000256" key="3">
    <source>
        <dbReference type="ARBA" id="ARBA00021523"/>
    </source>
</evidence>
<dbReference type="InterPro" id="IPR013785">
    <property type="entry name" value="Aldolase_TIM"/>
</dbReference>
<evidence type="ECO:0000313" key="5">
    <source>
        <dbReference type="EMBL" id="SCW23550.1"/>
    </source>
</evidence>
<dbReference type="InterPro" id="IPR007570">
    <property type="entry name" value="Uncharacterised_Ycf23"/>
</dbReference>
<sequence length="266" mass="28708">MALPYSIQQACDNKKILKTIIGIDNFNIMNSIEKVKAAEISGATYIDIAANIDILLELKACVSLPICVSSICTQELIKSYKAGADMLEIGNFDIFYGKHIALSEKHILSMVRELKYSVPDASICVTIPHIFNINQQITLTQKLCQLGVDMIQTEGIVSKQVSIVDVADIIKLSSSTLGSASILSNVVNTPVIASSGINPLTAPIAISCGAVGVGIGSFLNYFDSSLEISKEIDEIINAMKLNVCSERKTKNYVLEKDLCSLLSKVS</sequence>
<dbReference type="RefSeq" id="YP_009315095.1">
    <property type="nucleotide sequence ID" value="NC_031665.1"/>
</dbReference>
<gene>
    <name evidence="5" type="primary">ycf23</name>
    <name evidence="5" type="ORF">J0604_67</name>
</gene>
<comment type="similarity">
    <text evidence="2">Belongs to the ycf23 family.</text>
</comment>
<evidence type="ECO:0000256" key="2">
    <source>
        <dbReference type="ARBA" id="ARBA00009664"/>
    </source>
</evidence>
<keyword evidence="4 5" id="KW-0934">Plastid</keyword>
<dbReference type="GO" id="GO:0009536">
    <property type="term" value="C:plastid"/>
    <property type="evidence" value="ECO:0007669"/>
    <property type="project" value="UniProtKB-SubCell"/>
</dbReference>
<dbReference type="PANTHER" id="PTHR36895:SF1">
    <property type="entry name" value="YCF23 PROTEIN"/>
    <property type="match status" value="1"/>
</dbReference>
<evidence type="ECO:0000256" key="1">
    <source>
        <dbReference type="ARBA" id="ARBA00004474"/>
    </source>
</evidence>
<dbReference type="GeneID" id="29999720"/>
<reference evidence="5" key="1">
    <citation type="submission" date="2016-10" db="EMBL/GenBank/DDBJ databases">
        <title>Chloroplast genomes as a tool to resolve red algal phylogenies: a case study in the Nemaliales.</title>
        <authorList>
            <person name="Costa J.F."/>
            <person name="Lin S.M."/>
            <person name="Macaya E.C."/>
            <person name="Fernandez-Garcia C."/>
            <person name="Verbruggen H."/>
        </authorList>
    </citation>
    <scope>NUCLEOTIDE SEQUENCE</scope>
    <source>
        <strain evidence="5">J.0604</strain>
    </source>
</reference>
<name>A0A1G4NXY9_9FLOR</name>
<dbReference type="PANTHER" id="PTHR36895">
    <property type="match status" value="1"/>
</dbReference>
<dbReference type="SUPFAM" id="SSF51395">
    <property type="entry name" value="FMN-linked oxidoreductases"/>
    <property type="match status" value="1"/>
</dbReference>
<protein>
    <recommendedName>
        <fullName evidence="3">Uncharacterized protein ycf23</fullName>
    </recommendedName>
</protein>
<accession>A0A1G4NXY9</accession>